<accession>A0A1E5R197</accession>
<feature type="transmembrane region" description="Helical" evidence="6">
    <location>
        <begin position="74"/>
        <end position="91"/>
    </location>
</feature>
<keyword evidence="2 6" id="KW-0812">Transmembrane</keyword>
<dbReference type="GO" id="GO:0016020">
    <property type="term" value="C:membrane"/>
    <property type="evidence" value="ECO:0007669"/>
    <property type="project" value="UniProtKB-SubCell"/>
</dbReference>
<keyword evidence="3 6" id="KW-1133">Transmembrane helix</keyword>
<organism evidence="8 9">
    <name type="scientific">Hanseniaspora osmophila</name>
    <dbReference type="NCBI Taxonomy" id="56408"/>
    <lineage>
        <taxon>Eukaryota</taxon>
        <taxon>Fungi</taxon>
        <taxon>Dikarya</taxon>
        <taxon>Ascomycota</taxon>
        <taxon>Saccharomycotina</taxon>
        <taxon>Saccharomycetes</taxon>
        <taxon>Saccharomycodales</taxon>
        <taxon>Saccharomycodaceae</taxon>
        <taxon>Hanseniaspora</taxon>
    </lineage>
</organism>
<dbReference type="EMBL" id="LPNM01000011">
    <property type="protein sequence ID" value="OEJ80666.1"/>
    <property type="molecule type" value="Genomic_DNA"/>
</dbReference>
<proteinExistence type="predicted"/>
<keyword evidence="4 6" id="KW-0472">Membrane</keyword>
<feature type="transmembrane region" description="Helical" evidence="6">
    <location>
        <begin position="328"/>
        <end position="347"/>
    </location>
</feature>
<dbReference type="InterPro" id="IPR037185">
    <property type="entry name" value="EmrE-like"/>
</dbReference>
<feature type="transmembrane region" description="Helical" evidence="6">
    <location>
        <begin position="305"/>
        <end position="322"/>
    </location>
</feature>
<evidence type="ECO:0000256" key="1">
    <source>
        <dbReference type="ARBA" id="ARBA00004141"/>
    </source>
</evidence>
<dbReference type="Pfam" id="PF00892">
    <property type="entry name" value="EamA"/>
    <property type="match status" value="2"/>
</dbReference>
<dbReference type="OrthoDB" id="306876at2759"/>
<feature type="transmembrane region" description="Helical" evidence="6">
    <location>
        <begin position="273"/>
        <end position="293"/>
    </location>
</feature>
<evidence type="ECO:0000256" key="2">
    <source>
        <dbReference type="ARBA" id="ARBA00022692"/>
    </source>
</evidence>
<comment type="subcellular location">
    <subcellularLocation>
        <location evidence="1">Membrane</location>
        <topology evidence="1">Multi-pass membrane protein</topology>
    </subcellularLocation>
</comment>
<dbReference type="PANTHER" id="PTHR22911:SF6">
    <property type="entry name" value="SOLUTE CARRIER FAMILY 35 MEMBER G1"/>
    <property type="match status" value="1"/>
</dbReference>
<feature type="transmembrane region" description="Helical" evidence="6">
    <location>
        <begin position="37"/>
        <end position="54"/>
    </location>
</feature>
<dbReference type="InParanoid" id="A0A1E5R197"/>
<evidence type="ECO:0000313" key="8">
    <source>
        <dbReference type="EMBL" id="OEJ80666.1"/>
    </source>
</evidence>
<dbReference type="PANTHER" id="PTHR22911">
    <property type="entry name" value="ACYL-MALONYL CONDENSING ENZYME-RELATED"/>
    <property type="match status" value="1"/>
</dbReference>
<feature type="transmembrane region" description="Helical" evidence="6">
    <location>
        <begin position="163"/>
        <end position="183"/>
    </location>
</feature>
<feature type="compositionally biased region" description="Low complexity" evidence="5">
    <location>
        <begin position="355"/>
        <end position="367"/>
    </location>
</feature>
<feature type="transmembrane region" description="Helical" evidence="6">
    <location>
        <begin position="237"/>
        <end position="258"/>
    </location>
</feature>
<name>A0A1E5R197_9ASCO</name>
<protein>
    <submittedName>
        <fullName evidence="8">Putative membrane protein</fullName>
    </submittedName>
</protein>
<feature type="domain" description="EamA" evidence="7">
    <location>
        <begin position="37"/>
        <end position="179"/>
    </location>
</feature>
<feature type="transmembrane region" description="Helical" evidence="6">
    <location>
        <begin position="208"/>
        <end position="228"/>
    </location>
</feature>
<dbReference type="SUPFAM" id="SSF103481">
    <property type="entry name" value="Multidrug resistance efflux transporter EmrE"/>
    <property type="match status" value="2"/>
</dbReference>
<evidence type="ECO:0000256" key="3">
    <source>
        <dbReference type="ARBA" id="ARBA00022989"/>
    </source>
</evidence>
<feature type="region of interest" description="Disordered" evidence="5">
    <location>
        <begin position="352"/>
        <end position="378"/>
    </location>
</feature>
<feature type="transmembrane region" description="Helical" evidence="6">
    <location>
        <begin position="111"/>
        <end position="131"/>
    </location>
</feature>
<feature type="domain" description="EamA" evidence="7">
    <location>
        <begin position="212"/>
        <end position="343"/>
    </location>
</feature>
<dbReference type="FunCoup" id="A0A1E5R197">
    <property type="interactions" value="145"/>
</dbReference>
<sequence>MHETNHNNKENTQSFDEEDFHIDDESGLRNSGVSHAGIYYLLASQLFSSVPVILTKLLVADPVFQDDPLKPFEILFPTMFLTLCCTLLYVYIKRNSIPFAPFGLPEVRKWLVARGSFGFFGVFGLYASLKALSVSDAVVITFLTPAVTGILAKVFLKEQFSKVEGVCGAIALFGVILVVRPTFLFHNDENDISEPTDLVESSSPKERLTATVFGLIGVLGGSSIYIIIKHIGSRAHALINVTYYAFFTCFISLLGILLSSKTRLRLPTTFNHWLIYVAIGLSNFGSQVTFTVGIQKEKKTSRSALVIYSQILYALIWDVLIFHHVPSFWSWCGIIVIIASTVYALFYKSTHDQSPKSSSSDSEFGSPSPLPDRDLDNGSIEFELDDIARDPMVVDHV</sequence>
<evidence type="ECO:0000256" key="5">
    <source>
        <dbReference type="SAM" id="MobiDB-lite"/>
    </source>
</evidence>
<reference evidence="9" key="1">
    <citation type="journal article" date="2016" name="Genome Announc.">
        <title>Genome sequences of three species of Hanseniaspora isolated from spontaneous wine fermentations.</title>
        <authorList>
            <person name="Sternes P.R."/>
            <person name="Lee D."/>
            <person name="Kutyna D.R."/>
            <person name="Borneman A.R."/>
        </authorList>
    </citation>
    <scope>NUCLEOTIDE SEQUENCE [LARGE SCALE GENOMIC DNA]</scope>
    <source>
        <strain evidence="9">AWRI3579</strain>
    </source>
</reference>
<evidence type="ECO:0000259" key="7">
    <source>
        <dbReference type="Pfam" id="PF00892"/>
    </source>
</evidence>
<dbReference type="InterPro" id="IPR000620">
    <property type="entry name" value="EamA_dom"/>
</dbReference>
<dbReference type="AlphaFoldDB" id="A0A1E5R197"/>
<keyword evidence="9" id="KW-1185">Reference proteome</keyword>
<feature type="transmembrane region" description="Helical" evidence="6">
    <location>
        <begin position="137"/>
        <end position="156"/>
    </location>
</feature>
<comment type="caution">
    <text evidence="8">The sequence shown here is derived from an EMBL/GenBank/DDBJ whole genome shotgun (WGS) entry which is preliminary data.</text>
</comment>
<evidence type="ECO:0000256" key="4">
    <source>
        <dbReference type="ARBA" id="ARBA00023136"/>
    </source>
</evidence>
<evidence type="ECO:0000256" key="6">
    <source>
        <dbReference type="SAM" id="Phobius"/>
    </source>
</evidence>
<evidence type="ECO:0000313" key="9">
    <source>
        <dbReference type="Proteomes" id="UP000095728"/>
    </source>
</evidence>
<dbReference type="Proteomes" id="UP000095728">
    <property type="component" value="Unassembled WGS sequence"/>
</dbReference>
<gene>
    <name evidence="8" type="ORF">AWRI3579_g4264</name>
</gene>